<protein>
    <submittedName>
        <fullName evidence="4">Uncharacterized protein LOC111595864</fullName>
    </submittedName>
</protein>
<dbReference type="Proteomes" id="UP000504633">
    <property type="component" value="Unplaced"/>
</dbReference>
<evidence type="ECO:0000259" key="2">
    <source>
        <dbReference type="Pfam" id="PF13837"/>
    </source>
</evidence>
<evidence type="ECO:0000313" key="3">
    <source>
        <dbReference type="Proteomes" id="UP000504633"/>
    </source>
</evidence>
<dbReference type="Pfam" id="PF13837">
    <property type="entry name" value="Myb_DNA-bind_4"/>
    <property type="match status" value="1"/>
</dbReference>
<organism evidence="3 4">
    <name type="scientific">Drosophila hydei</name>
    <name type="common">Fruit fly</name>
    <dbReference type="NCBI Taxonomy" id="7224"/>
    <lineage>
        <taxon>Eukaryota</taxon>
        <taxon>Metazoa</taxon>
        <taxon>Ecdysozoa</taxon>
        <taxon>Arthropoda</taxon>
        <taxon>Hexapoda</taxon>
        <taxon>Insecta</taxon>
        <taxon>Pterygota</taxon>
        <taxon>Neoptera</taxon>
        <taxon>Endopterygota</taxon>
        <taxon>Diptera</taxon>
        <taxon>Brachycera</taxon>
        <taxon>Muscomorpha</taxon>
        <taxon>Ephydroidea</taxon>
        <taxon>Drosophilidae</taxon>
        <taxon>Drosophila</taxon>
    </lineage>
</organism>
<dbReference type="PANTHER" id="PTHR22666">
    <property type="entry name" value="MYB_SANT-LIKE DNA-BINDING DOMAIN-CONTAINING PROTEIN 1"/>
    <property type="match status" value="1"/>
</dbReference>
<accession>A0A6J1LGZ5</accession>
<dbReference type="GeneID" id="111595864"/>
<feature type="compositionally biased region" description="Polar residues" evidence="1">
    <location>
        <begin position="153"/>
        <end position="163"/>
    </location>
</feature>
<dbReference type="RefSeq" id="XP_023165548.2">
    <property type="nucleotide sequence ID" value="XM_023309780.2"/>
</dbReference>
<sequence>MRRMENIKHRTRGPRFLWDAAPTRLFLKLWLKNIEDLRGQRVKTHIHREMADEMWKYGPTHTEIKAKIDNMTKKYRIEMTKYRNTGEPSRWEYFSEVKEILKESKLVNLSLCMADKFDFSPLENSDSSDSGEPHENLFNPSAMEHYERDPTKSPDSTASIKSDSAYSAENFQPTILNNKSNRSSKILQIEEAQLAIQREKLKVLKSIADDLSAIHRGFLKAYKLK</sequence>
<keyword evidence="3" id="KW-1185">Reference proteome</keyword>
<dbReference type="GO" id="GO:0016604">
    <property type="term" value="C:nuclear body"/>
    <property type="evidence" value="ECO:0007669"/>
    <property type="project" value="TreeGrafter"/>
</dbReference>
<dbReference type="GO" id="GO:0045893">
    <property type="term" value="P:positive regulation of DNA-templated transcription"/>
    <property type="evidence" value="ECO:0007669"/>
    <property type="project" value="TreeGrafter"/>
</dbReference>
<evidence type="ECO:0000313" key="4">
    <source>
        <dbReference type="RefSeq" id="XP_023165548.2"/>
    </source>
</evidence>
<dbReference type="PANTHER" id="PTHR22666:SF3">
    <property type="entry name" value="MYB_SANT-LIKE DNA-BINDING DOMAIN-CONTAINING PROTEIN 1"/>
    <property type="match status" value="1"/>
</dbReference>
<dbReference type="OMA" id="RIEMTKY"/>
<dbReference type="AlphaFoldDB" id="A0A6J1LGZ5"/>
<evidence type="ECO:0000256" key="1">
    <source>
        <dbReference type="SAM" id="MobiDB-lite"/>
    </source>
</evidence>
<reference evidence="4" key="1">
    <citation type="submission" date="2025-08" db="UniProtKB">
        <authorList>
            <consortium name="RefSeq"/>
        </authorList>
    </citation>
    <scope>IDENTIFICATION</scope>
    <source>
        <strain evidence="4">15085-1641.00</strain>
        <tissue evidence="4">Whole body</tissue>
    </source>
</reference>
<proteinExistence type="predicted"/>
<dbReference type="InterPro" id="IPR026095">
    <property type="entry name" value="Myb/SANT-like_DNA-bd_dom_prot"/>
</dbReference>
<dbReference type="KEGG" id="dhe:111595864"/>
<feature type="domain" description="Myb/SANT-like DNA-binding" evidence="2">
    <location>
        <begin position="17"/>
        <end position="100"/>
    </location>
</feature>
<name>A0A6J1LGZ5_DROHY</name>
<dbReference type="InterPro" id="IPR044822">
    <property type="entry name" value="Myb_DNA-bind_4"/>
</dbReference>
<feature type="region of interest" description="Disordered" evidence="1">
    <location>
        <begin position="122"/>
        <end position="163"/>
    </location>
</feature>
<gene>
    <name evidence="4" type="primary">LOC111595864</name>
</gene>
<dbReference type="OrthoDB" id="691673at2759"/>